<comment type="subcellular location">
    <subcellularLocation>
        <location evidence="1">Membrane</location>
    </subcellularLocation>
</comment>
<dbReference type="SUPFAM" id="SSF48452">
    <property type="entry name" value="TPR-like"/>
    <property type="match status" value="2"/>
</dbReference>
<dbReference type="STRING" id="865937.Gilli_0810"/>
<keyword evidence="6 7" id="KW-0456">Lyase</keyword>
<dbReference type="GO" id="GO:0035556">
    <property type="term" value="P:intracellular signal transduction"/>
    <property type="evidence" value="ECO:0007669"/>
    <property type="project" value="InterPro"/>
</dbReference>
<reference evidence="12" key="1">
    <citation type="journal article" date="2012" name="Stand. Genomic Sci.">
        <title>Genome sequence of the Antarctic rhodopsins-containing flavobacterium Gillisia limnaea type strain (R-8282(T)).</title>
        <authorList>
            <person name="Riedel T."/>
            <person name="Held B."/>
            <person name="Nolan M."/>
            <person name="Lucas S."/>
            <person name="Lapidus A."/>
            <person name="Tice H."/>
            <person name="Del Rio T.G."/>
            <person name="Cheng J.F."/>
            <person name="Han C."/>
            <person name="Tapia R."/>
            <person name="Goodwin L.A."/>
            <person name="Pitluck S."/>
            <person name="Liolios K."/>
            <person name="Mavromatis K."/>
            <person name="Pagani I."/>
            <person name="Ivanova N."/>
            <person name="Mikhailova N."/>
            <person name="Pati A."/>
            <person name="Chen A."/>
            <person name="Palaniappan K."/>
            <person name="Land M."/>
            <person name="Rohde M."/>
            <person name="Tindall B.J."/>
            <person name="Detter J.C."/>
            <person name="Goker M."/>
            <person name="Bristow J."/>
            <person name="Eisen J.A."/>
            <person name="Markowitz V."/>
            <person name="Hugenholtz P."/>
            <person name="Kyrpides N.C."/>
            <person name="Klenk H.P."/>
            <person name="Woyke T."/>
        </authorList>
    </citation>
    <scope>NUCLEOTIDE SEQUENCE [LARGE SCALE GENOMIC DNA]</scope>
    <source>
        <strain evidence="12">DSM 15749 / LMG 21470 / R-8282</strain>
    </source>
</reference>
<evidence type="ECO:0000256" key="6">
    <source>
        <dbReference type="ARBA" id="ARBA00023239"/>
    </source>
</evidence>
<dbReference type="Proteomes" id="UP000003844">
    <property type="component" value="Unassembled WGS sequence"/>
</dbReference>
<evidence type="ECO:0000256" key="3">
    <source>
        <dbReference type="ARBA" id="ARBA00022741"/>
    </source>
</evidence>
<proteinExistence type="inferred from homology"/>
<name>H2BSX8_GILLR</name>
<dbReference type="eggNOG" id="COG2114">
    <property type="taxonomic scope" value="Bacteria"/>
</dbReference>
<keyword evidence="4 8" id="KW-1133">Transmembrane helix</keyword>
<evidence type="ECO:0000256" key="4">
    <source>
        <dbReference type="ARBA" id="ARBA00022989"/>
    </source>
</evidence>
<sequence>MKFKAKAWILAALLFVVAPGLAAQNPAMADSLIALYNSGVPQENELEILKAIAGNQTNPDKKLKYAEILISKASKDSMYDFLHSGFLQKGNAMQLKGNFATALDSYFRSLNYANLINNQKGIGGVHISIADTYSMIGNSATSKRYYDRGITILREANDSIVLGSALLNAGDDSFHSQNYDEALEYYSESGLIFKAIDYPLGRAYNLGNVGMVYAAQGKYALAKKNINEAIVMLEDLKHYYPIAVYLSSIADIYTSQNNIPSAFDYAKRSNELATRYGLKDQIGNSNLQLANLYESAGNYKEAHKSYKNYIVYRDSVTNLQTIQQMAELRTDYEISQKQIEVDLLAQQKKNQNIIVISTGIAFVLLGLLAFGLYRRYLYINRMRKILGNEKDRSDRLLLNILPEQTARELKEFGRVKSQRFESVSVLFADFKDFTYHSEYLDPEVLVESVDFYFSKFDKIMEKYGLEKIKTVGDCYLCAGGLPFPSQDHAHSILLAALDIAQFVKESKENQKEDEIRFEIRIGVNTGPVVAGVVGSRKFAYDIWGNTVNIASRMETNSEAGRINISENTYQLVKFNFDCEYRGEIEVKSKGNTKMYFVNGIKDLSIKHDTGGFVLPEVRV</sequence>
<organism evidence="11 12">
    <name type="scientific">Gillisia limnaea (strain DSM 15749 / LMG 21470 / R-8282)</name>
    <dbReference type="NCBI Taxonomy" id="865937"/>
    <lineage>
        <taxon>Bacteria</taxon>
        <taxon>Pseudomonadati</taxon>
        <taxon>Bacteroidota</taxon>
        <taxon>Flavobacteriia</taxon>
        <taxon>Flavobacteriales</taxon>
        <taxon>Flavobacteriaceae</taxon>
        <taxon>Gillisia</taxon>
    </lineage>
</organism>
<evidence type="ECO:0000256" key="5">
    <source>
        <dbReference type="ARBA" id="ARBA00023136"/>
    </source>
</evidence>
<dbReference type="Gene3D" id="3.30.70.1230">
    <property type="entry name" value="Nucleotide cyclase"/>
    <property type="match status" value="1"/>
</dbReference>
<dbReference type="InterPro" id="IPR018297">
    <property type="entry name" value="A/G_cyclase_CS"/>
</dbReference>
<dbReference type="SMART" id="SM00044">
    <property type="entry name" value="CYCc"/>
    <property type="match status" value="1"/>
</dbReference>
<comment type="similarity">
    <text evidence="7">Belongs to the adenylyl cyclase class-4/guanylyl cyclase family.</text>
</comment>
<dbReference type="InterPro" id="IPR019734">
    <property type="entry name" value="TPR_rpt"/>
</dbReference>
<dbReference type="InterPro" id="IPR050401">
    <property type="entry name" value="Cyclic_nucleotide_synthase"/>
</dbReference>
<keyword evidence="5 8" id="KW-0472">Membrane</keyword>
<feature type="chain" id="PRO_5003560357" evidence="9">
    <location>
        <begin position="23"/>
        <end position="619"/>
    </location>
</feature>
<feature type="domain" description="Guanylate cyclase" evidence="10">
    <location>
        <begin position="424"/>
        <end position="554"/>
    </location>
</feature>
<dbReference type="InterPro" id="IPR029787">
    <property type="entry name" value="Nucleotide_cyclase"/>
</dbReference>
<evidence type="ECO:0000256" key="1">
    <source>
        <dbReference type="ARBA" id="ARBA00004370"/>
    </source>
</evidence>
<dbReference type="CDD" id="cd07302">
    <property type="entry name" value="CHD"/>
    <property type="match status" value="1"/>
</dbReference>
<keyword evidence="3" id="KW-0547">Nucleotide-binding</keyword>
<keyword evidence="2 8" id="KW-0812">Transmembrane</keyword>
<feature type="signal peptide" evidence="9">
    <location>
        <begin position="1"/>
        <end position="22"/>
    </location>
</feature>
<keyword evidence="9" id="KW-0732">Signal</keyword>
<dbReference type="Gene3D" id="1.25.40.10">
    <property type="entry name" value="Tetratricopeptide repeat domain"/>
    <property type="match status" value="2"/>
</dbReference>
<dbReference type="InterPro" id="IPR011990">
    <property type="entry name" value="TPR-like_helical_dom_sf"/>
</dbReference>
<dbReference type="AlphaFoldDB" id="H2BSX8"/>
<feature type="transmembrane region" description="Helical" evidence="8">
    <location>
        <begin position="353"/>
        <end position="373"/>
    </location>
</feature>
<gene>
    <name evidence="11" type="ORF">Gilli_0810</name>
</gene>
<evidence type="ECO:0000259" key="10">
    <source>
        <dbReference type="PROSITE" id="PS50125"/>
    </source>
</evidence>
<dbReference type="EMBL" id="JH594606">
    <property type="protein sequence ID" value="EHQ01508.1"/>
    <property type="molecule type" value="Genomic_DNA"/>
</dbReference>
<dbReference type="InterPro" id="IPR001054">
    <property type="entry name" value="A/G_cyclase"/>
</dbReference>
<evidence type="ECO:0000313" key="11">
    <source>
        <dbReference type="EMBL" id="EHQ01508.1"/>
    </source>
</evidence>
<dbReference type="eggNOG" id="COG0457">
    <property type="taxonomic scope" value="Bacteria"/>
</dbReference>
<dbReference type="PROSITE" id="PS50125">
    <property type="entry name" value="GUANYLATE_CYCLASE_2"/>
    <property type="match status" value="1"/>
</dbReference>
<evidence type="ECO:0000256" key="2">
    <source>
        <dbReference type="ARBA" id="ARBA00022692"/>
    </source>
</evidence>
<evidence type="ECO:0000256" key="8">
    <source>
        <dbReference type="SAM" id="Phobius"/>
    </source>
</evidence>
<dbReference type="SUPFAM" id="SSF55073">
    <property type="entry name" value="Nucleotide cyclase"/>
    <property type="match status" value="1"/>
</dbReference>
<accession>H2BSX8</accession>
<dbReference type="HOGENOM" id="CLU_028267_0_0_10"/>
<dbReference type="OrthoDB" id="9806704at2"/>
<dbReference type="Pfam" id="PF00211">
    <property type="entry name" value="Guanylate_cyc"/>
    <property type="match status" value="1"/>
</dbReference>
<dbReference type="PROSITE" id="PS00452">
    <property type="entry name" value="GUANYLATE_CYCLASE_1"/>
    <property type="match status" value="1"/>
</dbReference>
<dbReference type="RefSeq" id="WP_006987830.1">
    <property type="nucleotide sequence ID" value="NZ_JH594606.1"/>
</dbReference>
<protein>
    <submittedName>
        <fullName evidence="11">Adenylate/guanylate cyclase</fullName>
    </submittedName>
</protein>
<evidence type="ECO:0000256" key="9">
    <source>
        <dbReference type="SAM" id="SignalP"/>
    </source>
</evidence>
<dbReference type="PANTHER" id="PTHR11920:SF335">
    <property type="entry name" value="GUANYLATE CYCLASE"/>
    <property type="match status" value="1"/>
</dbReference>
<dbReference type="GO" id="GO:0004016">
    <property type="term" value="F:adenylate cyclase activity"/>
    <property type="evidence" value="ECO:0007669"/>
    <property type="project" value="UniProtKB-ARBA"/>
</dbReference>
<keyword evidence="12" id="KW-1185">Reference proteome</keyword>
<evidence type="ECO:0000256" key="7">
    <source>
        <dbReference type="RuleBase" id="RU000405"/>
    </source>
</evidence>
<evidence type="ECO:0000313" key="12">
    <source>
        <dbReference type="Proteomes" id="UP000003844"/>
    </source>
</evidence>
<dbReference type="SMART" id="SM00028">
    <property type="entry name" value="TPR"/>
    <property type="match status" value="6"/>
</dbReference>
<dbReference type="GO" id="GO:0000166">
    <property type="term" value="F:nucleotide binding"/>
    <property type="evidence" value="ECO:0007669"/>
    <property type="project" value="UniProtKB-KW"/>
</dbReference>
<dbReference type="PANTHER" id="PTHR11920">
    <property type="entry name" value="GUANYLYL CYCLASE"/>
    <property type="match status" value="1"/>
</dbReference>
<dbReference type="GO" id="GO:0016020">
    <property type="term" value="C:membrane"/>
    <property type="evidence" value="ECO:0007669"/>
    <property type="project" value="UniProtKB-SubCell"/>
</dbReference>
<dbReference type="GO" id="GO:0009190">
    <property type="term" value="P:cyclic nucleotide biosynthetic process"/>
    <property type="evidence" value="ECO:0007669"/>
    <property type="project" value="InterPro"/>
</dbReference>